<dbReference type="EMBL" id="JAWJZF010000030">
    <property type="protein sequence ID" value="MDX2290610.1"/>
    <property type="molecule type" value="Genomic_DNA"/>
</dbReference>
<feature type="non-terminal residue" evidence="1">
    <location>
        <position position="1"/>
    </location>
</feature>
<evidence type="ECO:0000313" key="2">
    <source>
        <dbReference type="Proteomes" id="UP001278571"/>
    </source>
</evidence>
<evidence type="ECO:0000313" key="1">
    <source>
        <dbReference type="EMBL" id="MDX2290610.1"/>
    </source>
</evidence>
<comment type="caution">
    <text evidence="1">The sequence shown here is derived from an EMBL/GenBank/DDBJ whole genome shotgun (WGS) entry which is preliminary data.</text>
</comment>
<evidence type="ECO:0008006" key="3">
    <source>
        <dbReference type="Google" id="ProtNLM"/>
    </source>
</evidence>
<reference evidence="1 2" key="1">
    <citation type="submission" date="2023-10" db="EMBL/GenBank/DDBJ databases">
        <authorList>
            <person name="Wang X.X."/>
        </authorList>
    </citation>
    <scope>NUCLEOTIDE SEQUENCE [LARGE SCALE GENOMIC DNA]</scope>
    <source>
        <strain evidence="1 2">NBRC 12816</strain>
    </source>
</reference>
<sequence>WDDYSLSDPFTLDPAMPALLARIDADHPDDDPQVWVPLGGQGDPDYLDAVVVTERTVTKYTARDGQIEQPYSLPEGDPHGLTQSGWRAAASAARYAIIGLNADASNTEYLRGQIEAYLTAFGHFEPGRDADAKRERVTAEITAAIAAQ</sequence>
<keyword evidence="2" id="KW-1185">Reference proteome</keyword>
<dbReference type="Proteomes" id="UP001278571">
    <property type="component" value="Unassembled WGS sequence"/>
</dbReference>
<gene>
    <name evidence="1" type="ORF">R2363_00155</name>
</gene>
<name>A0ABU4JYN5_9ACTN</name>
<protein>
    <recommendedName>
        <fullName evidence="3">Lipoprotein</fullName>
    </recommendedName>
</protein>
<accession>A0ABU4JYN5</accession>
<organism evidence="1 2">
    <name type="scientific">Streptomyces roseolus</name>
    <dbReference type="NCBI Taxonomy" id="67358"/>
    <lineage>
        <taxon>Bacteria</taxon>
        <taxon>Bacillati</taxon>
        <taxon>Actinomycetota</taxon>
        <taxon>Actinomycetes</taxon>
        <taxon>Kitasatosporales</taxon>
        <taxon>Streptomycetaceae</taxon>
        <taxon>Streptomyces</taxon>
    </lineage>
</organism>
<proteinExistence type="predicted"/>
<dbReference type="RefSeq" id="WP_319007238.1">
    <property type="nucleotide sequence ID" value="NZ_JAWJZF010000030.1"/>
</dbReference>